<dbReference type="GO" id="GO:0016740">
    <property type="term" value="F:transferase activity"/>
    <property type="evidence" value="ECO:0007669"/>
    <property type="project" value="UniProtKB-KW"/>
</dbReference>
<evidence type="ECO:0000313" key="2">
    <source>
        <dbReference type="EMBL" id="MFF0499774.1"/>
    </source>
</evidence>
<dbReference type="Gene3D" id="3.40.50.10540">
    <property type="entry name" value="Crotonobetainyl-coa:carnitine coa-transferase, domain 1"/>
    <property type="match status" value="1"/>
</dbReference>
<reference evidence="2 3" key="1">
    <citation type="submission" date="2024-10" db="EMBL/GenBank/DDBJ databases">
        <title>The Natural Products Discovery Center: Release of the First 8490 Sequenced Strains for Exploring Actinobacteria Biosynthetic Diversity.</title>
        <authorList>
            <person name="Kalkreuter E."/>
            <person name="Kautsar S.A."/>
            <person name="Yang D."/>
            <person name="Bader C.D."/>
            <person name="Teijaro C.N."/>
            <person name="Fluegel L."/>
            <person name="Davis C.M."/>
            <person name="Simpson J.R."/>
            <person name="Lauterbach L."/>
            <person name="Steele A.D."/>
            <person name="Gui C."/>
            <person name="Meng S."/>
            <person name="Li G."/>
            <person name="Viehrig K."/>
            <person name="Ye F."/>
            <person name="Su P."/>
            <person name="Kiefer A.F."/>
            <person name="Nichols A."/>
            <person name="Cepeda A.J."/>
            <person name="Yan W."/>
            <person name="Fan B."/>
            <person name="Jiang Y."/>
            <person name="Adhikari A."/>
            <person name="Zheng C.-J."/>
            <person name="Schuster L."/>
            <person name="Cowan T.M."/>
            <person name="Smanski M.J."/>
            <person name="Chevrette M.G."/>
            <person name="De Carvalho L.P.S."/>
            <person name="Shen B."/>
        </authorList>
    </citation>
    <scope>NUCLEOTIDE SEQUENCE [LARGE SCALE GENOMIC DNA]</scope>
    <source>
        <strain evidence="2 3">NPDC004119</strain>
    </source>
</reference>
<dbReference type="Proteomes" id="UP001601442">
    <property type="component" value="Unassembled WGS sequence"/>
</dbReference>
<dbReference type="RefSeq" id="WP_387398501.1">
    <property type="nucleotide sequence ID" value="NZ_JBIAMT010000005.1"/>
</dbReference>
<evidence type="ECO:0000256" key="1">
    <source>
        <dbReference type="SAM" id="MobiDB-lite"/>
    </source>
</evidence>
<name>A0ABW6P9D5_9NOCA</name>
<dbReference type="PANTHER" id="PTHR48228">
    <property type="entry name" value="SUCCINYL-COA--D-CITRAMALATE COA-TRANSFERASE"/>
    <property type="match status" value="1"/>
</dbReference>
<accession>A0ABW6P9D5</accession>
<protein>
    <submittedName>
        <fullName evidence="2">CaiB/BaiF CoA transferase family protein</fullName>
    </submittedName>
</protein>
<evidence type="ECO:0000313" key="3">
    <source>
        <dbReference type="Proteomes" id="UP001601442"/>
    </source>
</evidence>
<comment type="caution">
    <text evidence="2">The sequence shown here is derived from an EMBL/GenBank/DDBJ whole genome shotgun (WGS) entry which is preliminary data.</text>
</comment>
<dbReference type="EMBL" id="JBIAMT010000005">
    <property type="protein sequence ID" value="MFF0499774.1"/>
    <property type="molecule type" value="Genomic_DNA"/>
</dbReference>
<dbReference type="InterPro" id="IPR044855">
    <property type="entry name" value="CoA-Trfase_III_dom3_sf"/>
</dbReference>
<keyword evidence="3" id="KW-1185">Reference proteome</keyword>
<dbReference type="InterPro" id="IPR003673">
    <property type="entry name" value="CoA-Trfase_fam_III"/>
</dbReference>
<organism evidence="2 3">
    <name type="scientific">Nocardia aobensis</name>
    <dbReference type="NCBI Taxonomy" id="257277"/>
    <lineage>
        <taxon>Bacteria</taxon>
        <taxon>Bacillati</taxon>
        <taxon>Actinomycetota</taxon>
        <taxon>Actinomycetes</taxon>
        <taxon>Mycobacteriales</taxon>
        <taxon>Nocardiaceae</taxon>
        <taxon>Nocardia</taxon>
    </lineage>
</organism>
<dbReference type="Gene3D" id="3.30.1540.10">
    <property type="entry name" value="formyl-coa transferase, domain 3"/>
    <property type="match status" value="1"/>
</dbReference>
<keyword evidence="2" id="KW-0808">Transferase</keyword>
<feature type="region of interest" description="Disordered" evidence="1">
    <location>
        <begin position="371"/>
        <end position="398"/>
    </location>
</feature>
<dbReference type="PANTHER" id="PTHR48228:SF5">
    <property type="entry name" value="ALPHA-METHYLACYL-COA RACEMASE"/>
    <property type="match status" value="1"/>
</dbReference>
<gene>
    <name evidence="2" type="ORF">ACFYU5_25475</name>
</gene>
<dbReference type="InterPro" id="IPR023606">
    <property type="entry name" value="CoA-Trfase_III_dom_1_sf"/>
</dbReference>
<dbReference type="InterPro" id="IPR050509">
    <property type="entry name" value="CoA-transferase_III"/>
</dbReference>
<proteinExistence type="predicted"/>
<feature type="compositionally biased region" description="Basic and acidic residues" evidence="1">
    <location>
        <begin position="372"/>
        <end position="381"/>
    </location>
</feature>
<dbReference type="Pfam" id="PF02515">
    <property type="entry name" value="CoA_transf_3"/>
    <property type="match status" value="1"/>
</dbReference>
<dbReference type="SUPFAM" id="SSF89796">
    <property type="entry name" value="CoA-transferase family III (CaiB/BaiF)"/>
    <property type="match status" value="1"/>
</dbReference>
<sequence>MPAEGGLLAGVRVIEVAILSPSALGGHLAELGADVIKVESGSGDYVRSIGRRAGQRTSDLHQLWNRGKRSVEIELDTEAGQARFRDLVAEAEVVVEGRRPGYLARLGLGYEDLLRVNPALVFTCLSGFGDTGPYRSFPSHGPAFDAYAGALPPATDARGRPRIPRPNQMPAGVLTAPLHAALATVSAVLHARATGRPTYLDIAQADAATYARAADVVRWRQDEQSSPNDAAGGEMAGDLFEDSVLVQYYRTADGRHVLFQAMEPKFLERFAALVGRPELSDAFPADREADWLRGREDLRAEIAEIFASRPAEYWIRAAIEHNIPVTPVNEGTDLLGDPHFVERARWLADENDGPAVPALPVRVTPPLPAIRRAPDRGEHSSEILGGDAAEHVAASATG</sequence>